<evidence type="ECO:0000313" key="4">
    <source>
        <dbReference type="Proteomes" id="UP001215598"/>
    </source>
</evidence>
<sequence length="152" mass="16805">MFSALRSASVSRAPIRAFSTSARTLDLAKLTLIGNLGRVPELKTTKNDKEYVSYSIATSQRAAPGPNGERAYTTNWHRVLSFLPGSNKYLTTLKAGSKVYVEATYELREPEEGADASTPQGQRQIFLRHENIVVLAPPRNKESSGDSEEEHH</sequence>
<dbReference type="InterPro" id="IPR012340">
    <property type="entry name" value="NA-bd_OB-fold"/>
</dbReference>
<protein>
    <recommendedName>
        <fullName evidence="5">Nucleic acid-binding protein</fullName>
    </recommendedName>
</protein>
<organism evidence="3 4">
    <name type="scientific">Mycena metata</name>
    <dbReference type="NCBI Taxonomy" id="1033252"/>
    <lineage>
        <taxon>Eukaryota</taxon>
        <taxon>Fungi</taxon>
        <taxon>Dikarya</taxon>
        <taxon>Basidiomycota</taxon>
        <taxon>Agaricomycotina</taxon>
        <taxon>Agaricomycetes</taxon>
        <taxon>Agaricomycetidae</taxon>
        <taxon>Agaricales</taxon>
        <taxon>Marasmiineae</taxon>
        <taxon>Mycenaceae</taxon>
        <taxon>Mycena</taxon>
    </lineage>
</organism>
<evidence type="ECO:0000256" key="2">
    <source>
        <dbReference type="PROSITE-ProRule" id="PRU00252"/>
    </source>
</evidence>
<dbReference type="GO" id="GO:0003697">
    <property type="term" value="F:single-stranded DNA binding"/>
    <property type="evidence" value="ECO:0007669"/>
    <property type="project" value="InterPro"/>
</dbReference>
<dbReference type="InterPro" id="IPR000424">
    <property type="entry name" value="Primosome_PriB/ssb"/>
</dbReference>
<evidence type="ECO:0000256" key="1">
    <source>
        <dbReference type="ARBA" id="ARBA00023125"/>
    </source>
</evidence>
<gene>
    <name evidence="3" type="ORF">B0H16DRAFT_1710764</name>
</gene>
<dbReference type="Pfam" id="PF00436">
    <property type="entry name" value="SSB"/>
    <property type="match status" value="1"/>
</dbReference>
<comment type="caution">
    <text evidence="3">The sequence shown here is derived from an EMBL/GenBank/DDBJ whole genome shotgun (WGS) entry which is preliminary data.</text>
</comment>
<dbReference type="Proteomes" id="UP001215598">
    <property type="component" value="Unassembled WGS sequence"/>
</dbReference>
<evidence type="ECO:0008006" key="5">
    <source>
        <dbReference type="Google" id="ProtNLM"/>
    </source>
</evidence>
<dbReference type="SUPFAM" id="SSF50249">
    <property type="entry name" value="Nucleic acid-binding proteins"/>
    <property type="match status" value="1"/>
</dbReference>
<dbReference type="CDD" id="cd04496">
    <property type="entry name" value="SSB_OBF"/>
    <property type="match status" value="1"/>
</dbReference>
<accession>A0AAD7KAH9</accession>
<reference evidence="3" key="1">
    <citation type="submission" date="2023-03" db="EMBL/GenBank/DDBJ databases">
        <title>Massive genome expansion in bonnet fungi (Mycena s.s.) driven by repeated elements and novel gene families across ecological guilds.</title>
        <authorList>
            <consortium name="Lawrence Berkeley National Laboratory"/>
            <person name="Harder C.B."/>
            <person name="Miyauchi S."/>
            <person name="Viragh M."/>
            <person name="Kuo A."/>
            <person name="Thoen E."/>
            <person name="Andreopoulos B."/>
            <person name="Lu D."/>
            <person name="Skrede I."/>
            <person name="Drula E."/>
            <person name="Henrissat B."/>
            <person name="Morin E."/>
            <person name="Kohler A."/>
            <person name="Barry K."/>
            <person name="LaButti K."/>
            <person name="Morin E."/>
            <person name="Salamov A."/>
            <person name="Lipzen A."/>
            <person name="Mereny Z."/>
            <person name="Hegedus B."/>
            <person name="Baldrian P."/>
            <person name="Stursova M."/>
            <person name="Weitz H."/>
            <person name="Taylor A."/>
            <person name="Grigoriev I.V."/>
            <person name="Nagy L.G."/>
            <person name="Martin F."/>
            <person name="Kauserud H."/>
        </authorList>
    </citation>
    <scope>NUCLEOTIDE SEQUENCE</scope>
    <source>
        <strain evidence="3">CBHHK182m</strain>
    </source>
</reference>
<dbReference type="Gene3D" id="2.40.50.140">
    <property type="entry name" value="Nucleic acid-binding proteins"/>
    <property type="match status" value="1"/>
</dbReference>
<proteinExistence type="predicted"/>
<dbReference type="PROSITE" id="PS50935">
    <property type="entry name" value="SSB"/>
    <property type="match status" value="1"/>
</dbReference>
<keyword evidence="1 2" id="KW-0238">DNA-binding</keyword>
<keyword evidence="4" id="KW-1185">Reference proteome</keyword>
<name>A0AAD7KAH9_9AGAR</name>
<dbReference type="EMBL" id="JARKIB010000004">
    <property type="protein sequence ID" value="KAJ7781568.1"/>
    <property type="molecule type" value="Genomic_DNA"/>
</dbReference>
<evidence type="ECO:0000313" key="3">
    <source>
        <dbReference type="EMBL" id="KAJ7781568.1"/>
    </source>
</evidence>
<dbReference type="AlphaFoldDB" id="A0AAD7KAH9"/>